<dbReference type="SUPFAM" id="SSF55729">
    <property type="entry name" value="Acyl-CoA N-acyltransferases (Nat)"/>
    <property type="match status" value="1"/>
</dbReference>
<keyword evidence="2" id="KW-0808">Transferase</keyword>
<accession>A0A6B3SMN6</accession>
<proteinExistence type="predicted"/>
<dbReference type="Pfam" id="PF13302">
    <property type="entry name" value="Acetyltransf_3"/>
    <property type="match status" value="1"/>
</dbReference>
<organism evidence="2 3">
    <name type="scientific">Noviherbaspirillum galbum</name>
    <dbReference type="NCBI Taxonomy" id="2709383"/>
    <lineage>
        <taxon>Bacteria</taxon>
        <taxon>Pseudomonadati</taxon>
        <taxon>Pseudomonadota</taxon>
        <taxon>Betaproteobacteria</taxon>
        <taxon>Burkholderiales</taxon>
        <taxon>Oxalobacteraceae</taxon>
        <taxon>Noviherbaspirillum</taxon>
    </lineage>
</organism>
<feature type="domain" description="N-acetyltransferase" evidence="1">
    <location>
        <begin position="1"/>
        <end position="184"/>
    </location>
</feature>
<comment type="caution">
    <text evidence="2">The sequence shown here is derived from an EMBL/GenBank/DDBJ whole genome shotgun (WGS) entry which is preliminary data.</text>
</comment>
<evidence type="ECO:0000259" key="1">
    <source>
        <dbReference type="PROSITE" id="PS51186"/>
    </source>
</evidence>
<dbReference type="GO" id="GO:0016747">
    <property type="term" value="F:acyltransferase activity, transferring groups other than amino-acyl groups"/>
    <property type="evidence" value="ECO:0007669"/>
    <property type="project" value="InterPro"/>
</dbReference>
<evidence type="ECO:0000313" key="2">
    <source>
        <dbReference type="EMBL" id="NEX62114.1"/>
    </source>
</evidence>
<dbReference type="PANTHER" id="PTHR39173">
    <property type="entry name" value="ACETYLTRANSFERASE"/>
    <property type="match status" value="1"/>
</dbReference>
<evidence type="ECO:0000313" key="3">
    <source>
        <dbReference type="Proteomes" id="UP000482155"/>
    </source>
</evidence>
<dbReference type="Gene3D" id="3.40.630.30">
    <property type="match status" value="1"/>
</dbReference>
<dbReference type="PROSITE" id="PS51186">
    <property type="entry name" value="GNAT"/>
    <property type="match status" value="1"/>
</dbReference>
<name>A0A6B3SMN6_9BURK</name>
<dbReference type="InterPro" id="IPR016181">
    <property type="entry name" value="Acyl_CoA_acyltransferase"/>
</dbReference>
<dbReference type="EMBL" id="JAAIVB010000045">
    <property type="protein sequence ID" value="NEX62114.1"/>
    <property type="molecule type" value="Genomic_DNA"/>
</dbReference>
<reference evidence="2 3" key="1">
    <citation type="submission" date="2020-02" db="EMBL/GenBank/DDBJ databases">
        <authorList>
            <person name="Kim M.K."/>
        </authorList>
    </citation>
    <scope>NUCLEOTIDE SEQUENCE [LARGE SCALE GENOMIC DNA]</scope>
    <source>
        <strain evidence="2 3">17J57-3</strain>
    </source>
</reference>
<dbReference type="Proteomes" id="UP000482155">
    <property type="component" value="Unassembled WGS sequence"/>
</dbReference>
<gene>
    <name evidence="2" type="ORF">G3574_13575</name>
</gene>
<keyword evidence="3" id="KW-1185">Reference proteome</keyword>
<dbReference type="PANTHER" id="PTHR39173:SF1">
    <property type="entry name" value="ACETYLTRANSFERASE"/>
    <property type="match status" value="1"/>
</dbReference>
<dbReference type="AlphaFoldDB" id="A0A6B3SMN6"/>
<sequence>MRIVRPTLDHLDGFVAALESGWSPLSTDPKGGETILAQLAADPQRYLDGLFDRHGSRDPWRLADGTLQPPIPQCRYWMWDGEFCGVAVFRWQHGTVALPDTYLGHIGYNVVPWKRGKGYATAAVAQILPVARAEGLPWVDLTTDPANAASQAVILANGGVLVEEFTKPAAYGGGKALRFRIALG</sequence>
<dbReference type="InterPro" id="IPR000182">
    <property type="entry name" value="GNAT_dom"/>
</dbReference>
<protein>
    <submittedName>
        <fullName evidence="2">GNAT family N-acetyltransferase</fullName>
    </submittedName>
</protein>